<evidence type="ECO:0000256" key="5">
    <source>
        <dbReference type="ARBA" id="ARBA00022679"/>
    </source>
</evidence>
<gene>
    <name evidence="19" type="ORF">M4486_14945</name>
</gene>
<dbReference type="Proteomes" id="UP001055868">
    <property type="component" value="Chromosome"/>
</dbReference>
<dbReference type="InterPro" id="IPR010982">
    <property type="entry name" value="Lambda_DNA-bd_dom_sf"/>
</dbReference>
<evidence type="ECO:0000313" key="20">
    <source>
        <dbReference type="Proteomes" id="UP001055868"/>
    </source>
</evidence>
<feature type="compositionally biased region" description="Polar residues" evidence="17">
    <location>
        <begin position="1"/>
        <end position="12"/>
    </location>
</feature>
<keyword evidence="5 19" id="KW-0808">Transferase</keyword>
<comment type="similarity">
    <text evidence="11">Belongs to the EPSP synthase family. MurA subfamily.</text>
</comment>
<keyword evidence="8" id="KW-0131">Cell cycle</keyword>
<accession>A0ABY4N2W9</accession>
<reference evidence="19" key="1">
    <citation type="submission" date="2022-05" db="EMBL/GenBank/DDBJ databases">
        <title>Genomic analysis of Brachybacterium sp. CBA3104.</title>
        <authorList>
            <person name="Roh S.W."/>
            <person name="Kim Y.B."/>
            <person name="Kim Y."/>
        </authorList>
    </citation>
    <scope>NUCLEOTIDE SEQUENCE</scope>
    <source>
        <strain evidence="19">CBA3104</strain>
    </source>
</reference>
<organism evidence="19 20">
    <name type="scientific">Brachybacterium kimchii</name>
    <dbReference type="NCBI Taxonomy" id="2942909"/>
    <lineage>
        <taxon>Bacteria</taxon>
        <taxon>Bacillati</taxon>
        <taxon>Actinomycetota</taxon>
        <taxon>Actinomycetes</taxon>
        <taxon>Micrococcales</taxon>
        <taxon>Dermabacteraceae</taxon>
        <taxon>Brachybacterium</taxon>
    </lineage>
</organism>
<dbReference type="RefSeq" id="WP_249478073.1">
    <property type="nucleotide sequence ID" value="NZ_CP097218.1"/>
</dbReference>
<evidence type="ECO:0000256" key="10">
    <source>
        <dbReference type="ARBA" id="ARBA00037534"/>
    </source>
</evidence>
<sequence length="547" mass="59258">MTTTDEFTSQTRPADGSTAPSAPSAQLAAASAAAGVRAGDQDYRNEIGRLIRDARLHSGLTQAQLAAKLSTSQSTINRIEKGQQNLTLDTLAKIGAALDSGIVGIGSSAPSHLRVEGGTTLSGAIDVKTSKNAGVALLCASLLNRGTTVLRRVARIEEVNRLLEVLSSIGVRTRWLNENNDLEIIVPEHLDLVSIDAGAARRTRSIIMFLGPLMHREQEFQLPYAGGCDLGTRTVEPHMTALRPFGLEVVATEGHYQASATPGAGPRRPIVLTERGDTVTENALMAAARYEGETIIRNASPNYMVQDLCFFLEKLGVEIEGIGTTTLRVHGKSEIRADVDYAPSEDPIEAMSLIAAAIVTKSSITVRRVPIEFMEIELAVLEDMGFTYDRTEEYLAANGKTRLVDITTHVSDLRAPIDKIHPMPFPGLNIDNLPFFAVIAATAEGQTQLHDWVYENRAIYLTDLNKLGARVQLMDPHRVLIDGSTHWSGAELVCPPALRPAVVILLAMLAAKGTSVLRNVYVINRGYEDLAQRLNALGAQIETFRDI</sequence>
<dbReference type="NCBIfam" id="NF006873">
    <property type="entry name" value="PRK09369.1"/>
    <property type="match status" value="1"/>
</dbReference>
<evidence type="ECO:0000256" key="12">
    <source>
        <dbReference type="ARBA" id="ARBA00039108"/>
    </source>
</evidence>
<dbReference type="SUPFAM" id="SSF55205">
    <property type="entry name" value="EPT/RTPC-like"/>
    <property type="match status" value="1"/>
</dbReference>
<comment type="function">
    <text evidence="10">Cell wall formation. Adds enolpyruvyl to UDP-N-acetylglucosamine.</text>
</comment>
<comment type="subcellular location">
    <subcellularLocation>
        <location evidence="1">Cytoplasm</location>
    </subcellularLocation>
</comment>
<dbReference type="PANTHER" id="PTHR43783:SF1">
    <property type="entry name" value="UDP-N-ACETYLGLUCOSAMINE 1-CARBOXYVINYLTRANSFERASE"/>
    <property type="match status" value="1"/>
</dbReference>
<dbReference type="InterPro" id="IPR001387">
    <property type="entry name" value="Cro/C1-type_HTH"/>
</dbReference>
<dbReference type="InterPro" id="IPR050068">
    <property type="entry name" value="MurA_subfamily"/>
</dbReference>
<evidence type="ECO:0000256" key="6">
    <source>
        <dbReference type="ARBA" id="ARBA00022960"/>
    </source>
</evidence>
<evidence type="ECO:0000256" key="8">
    <source>
        <dbReference type="ARBA" id="ARBA00023306"/>
    </source>
</evidence>
<comment type="pathway">
    <text evidence="2">Cell wall biogenesis; peptidoglycan biosynthesis.</text>
</comment>
<dbReference type="CDD" id="cd00093">
    <property type="entry name" value="HTH_XRE"/>
    <property type="match status" value="1"/>
</dbReference>
<evidence type="ECO:0000256" key="2">
    <source>
        <dbReference type="ARBA" id="ARBA00004752"/>
    </source>
</evidence>
<dbReference type="CDD" id="cd01555">
    <property type="entry name" value="UdpNAET"/>
    <property type="match status" value="1"/>
</dbReference>
<evidence type="ECO:0000256" key="17">
    <source>
        <dbReference type="SAM" id="MobiDB-lite"/>
    </source>
</evidence>
<evidence type="ECO:0000259" key="18">
    <source>
        <dbReference type="PROSITE" id="PS50943"/>
    </source>
</evidence>
<evidence type="ECO:0000256" key="14">
    <source>
        <dbReference type="ARBA" id="ARBA00042443"/>
    </source>
</evidence>
<dbReference type="SUPFAM" id="SSF47413">
    <property type="entry name" value="lambda repressor-like DNA-binding domains"/>
    <property type="match status" value="1"/>
</dbReference>
<dbReference type="PANTHER" id="PTHR43783">
    <property type="entry name" value="UDP-N-ACETYLGLUCOSAMINE 1-CARBOXYVINYLTRANSFERASE"/>
    <property type="match status" value="1"/>
</dbReference>
<dbReference type="InterPro" id="IPR036968">
    <property type="entry name" value="Enolpyruvate_Tfrase_sf"/>
</dbReference>
<dbReference type="GO" id="GO:0008760">
    <property type="term" value="F:UDP-N-acetylglucosamine 1-carboxyvinyltransferase activity"/>
    <property type="evidence" value="ECO:0007669"/>
    <property type="project" value="UniProtKB-EC"/>
</dbReference>
<evidence type="ECO:0000256" key="9">
    <source>
        <dbReference type="ARBA" id="ARBA00023316"/>
    </source>
</evidence>
<keyword evidence="9" id="KW-0961">Cell wall biogenesis/degradation</keyword>
<evidence type="ECO:0000256" key="3">
    <source>
        <dbReference type="ARBA" id="ARBA00022490"/>
    </source>
</evidence>
<dbReference type="Pfam" id="PF00275">
    <property type="entry name" value="EPSP_synthase"/>
    <property type="match status" value="1"/>
</dbReference>
<proteinExistence type="inferred from homology"/>
<dbReference type="Pfam" id="PF01381">
    <property type="entry name" value="HTH_3"/>
    <property type="match status" value="1"/>
</dbReference>
<dbReference type="Gene3D" id="1.10.260.40">
    <property type="entry name" value="lambda repressor-like DNA-binding domains"/>
    <property type="match status" value="1"/>
</dbReference>
<keyword evidence="7" id="KW-0573">Peptidoglycan synthesis</keyword>
<feature type="region of interest" description="Disordered" evidence="17">
    <location>
        <begin position="1"/>
        <end position="24"/>
    </location>
</feature>
<protein>
    <recommendedName>
        <fullName evidence="13">UDP-N-acetylglucosamine 1-carboxyvinyltransferase</fullName>
        <ecNumber evidence="12">2.5.1.7</ecNumber>
    </recommendedName>
    <alternativeName>
        <fullName evidence="14">Enoylpyruvate transferase</fullName>
    </alternativeName>
    <alternativeName>
        <fullName evidence="15">UDP-N-acetylglucosamine enolpyruvyl transferase</fullName>
    </alternativeName>
</protein>
<dbReference type="EMBL" id="CP097218">
    <property type="protein sequence ID" value="UQN28911.1"/>
    <property type="molecule type" value="Genomic_DNA"/>
</dbReference>
<evidence type="ECO:0000313" key="19">
    <source>
        <dbReference type="EMBL" id="UQN28911.1"/>
    </source>
</evidence>
<evidence type="ECO:0000256" key="13">
    <source>
        <dbReference type="ARBA" id="ARBA00039754"/>
    </source>
</evidence>
<dbReference type="InterPro" id="IPR013792">
    <property type="entry name" value="RNA3'P_cycl/enolpyr_Trfase_a/b"/>
</dbReference>
<keyword evidence="20" id="KW-1185">Reference proteome</keyword>
<dbReference type="Gene3D" id="3.65.10.10">
    <property type="entry name" value="Enolpyruvate transferase domain"/>
    <property type="match status" value="2"/>
</dbReference>
<dbReference type="InterPro" id="IPR001986">
    <property type="entry name" value="Enolpyruvate_Tfrase_dom"/>
</dbReference>
<keyword evidence="3" id="KW-0963">Cytoplasm</keyword>
<evidence type="ECO:0000256" key="7">
    <source>
        <dbReference type="ARBA" id="ARBA00022984"/>
    </source>
</evidence>
<dbReference type="PROSITE" id="PS50943">
    <property type="entry name" value="HTH_CROC1"/>
    <property type="match status" value="1"/>
</dbReference>
<name>A0ABY4N2W9_9MICO</name>
<evidence type="ECO:0000256" key="15">
    <source>
        <dbReference type="ARBA" id="ARBA00042842"/>
    </source>
</evidence>
<feature type="domain" description="HTH cro/C1-type" evidence="18">
    <location>
        <begin position="51"/>
        <end position="105"/>
    </location>
</feature>
<evidence type="ECO:0000256" key="4">
    <source>
        <dbReference type="ARBA" id="ARBA00022618"/>
    </source>
</evidence>
<evidence type="ECO:0000256" key="11">
    <source>
        <dbReference type="ARBA" id="ARBA00038367"/>
    </source>
</evidence>
<dbReference type="SMART" id="SM00530">
    <property type="entry name" value="HTH_XRE"/>
    <property type="match status" value="1"/>
</dbReference>
<dbReference type="EC" id="2.5.1.7" evidence="12"/>
<keyword evidence="6" id="KW-0133">Cell shape</keyword>
<comment type="catalytic activity">
    <reaction evidence="16">
        <text>phosphoenolpyruvate + UDP-N-acetyl-alpha-D-glucosamine = UDP-N-acetyl-3-O-(1-carboxyvinyl)-alpha-D-glucosamine + phosphate</text>
        <dbReference type="Rhea" id="RHEA:18681"/>
        <dbReference type="ChEBI" id="CHEBI:43474"/>
        <dbReference type="ChEBI" id="CHEBI:57705"/>
        <dbReference type="ChEBI" id="CHEBI:58702"/>
        <dbReference type="ChEBI" id="CHEBI:68483"/>
        <dbReference type="EC" id="2.5.1.7"/>
    </reaction>
</comment>
<keyword evidence="4" id="KW-0132">Cell division</keyword>
<evidence type="ECO:0000256" key="1">
    <source>
        <dbReference type="ARBA" id="ARBA00004496"/>
    </source>
</evidence>
<dbReference type="InterPro" id="IPR005750">
    <property type="entry name" value="UDP_GlcNAc_COvinyl_MurA"/>
</dbReference>
<evidence type="ECO:0000256" key="16">
    <source>
        <dbReference type="ARBA" id="ARBA00047527"/>
    </source>
</evidence>